<dbReference type="Pfam" id="PF00892">
    <property type="entry name" value="EamA"/>
    <property type="match status" value="2"/>
</dbReference>
<dbReference type="RefSeq" id="WP_371386914.1">
    <property type="nucleotide sequence ID" value="NZ_JBGLYH010000031.1"/>
</dbReference>
<comment type="subcellular location">
    <subcellularLocation>
        <location evidence="1">Cell membrane</location>
        <topology evidence="1">Multi-pass membrane protein</topology>
    </subcellularLocation>
</comment>
<feature type="transmembrane region" description="Helical" evidence="8">
    <location>
        <begin position="107"/>
        <end position="124"/>
    </location>
</feature>
<feature type="transmembrane region" description="Helical" evidence="8">
    <location>
        <begin position="131"/>
        <end position="148"/>
    </location>
</feature>
<feature type="transmembrane region" description="Helical" evidence="8">
    <location>
        <begin position="75"/>
        <end position="95"/>
    </location>
</feature>
<evidence type="ECO:0000256" key="3">
    <source>
        <dbReference type="ARBA" id="ARBA00022448"/>
    </source>
</evidence>
<keyword evidence="11" id="KW-1185">Reference proteome</keyword>
<dbReference type="InterPro" id="IPR000620">
    <property type="entry name" value="EamA_dom"/>
</dbReference>
<dbReference type="PANTHER" id="PTHR22911">
    <property type="entry name" value="ACYL-MALONYL CONDENSING ENZYME-RELATED"/>
    <property type="match status" value="1"/>
</dbReference>
<feature type="transmembrane region" description="Helical" evidence="8">
    <location>
        <begin position="46"/>
        <end position="63"/>
    </location>
</feature>
<evidence type="ECO:0000256" key="8">
    <source>
        <dbReference type="SAM" id="Phobius"/>
    </source>
</evidence>
<comment type="caution">
    <text evidence="10">The sequence shown here is derived from an EMBL/GenBank/DDBJ whole genome shotgun (WGS) entry which is preliminary data.</text>
</comment>
<dbReference type="Proteomes" id="UP001568698">
    <property type="component" value="Unassembled WGS sequence"/>
</dbReference>
<feature type="transmembrane region" description="Helical" evidence="8">
    <location>
        <begin position="12"/>
        <end position="30"/>
    </location>
</feature>
<keyword evidence="6 8" id="KW-1133">Transmembrane helix</keyword>
<evidence type="ECO:0000256" key="7">
    <source>
        <dbReference type="ARBA" id="ARBA00023136"/>
    </source>
</evidence>
<evidence type="ECO:0000256" key="4">
    <source>
        <dbReference type="ARBA" id="ARBA00022475"/>
    </source>
</evidence>
<keyword evidence="4" id="KW-1003">Cell membrane</keyword>
<dbReference type="EMBL" id="JBGLYH010000031">
    <property type="protein sequence ID" value="MEZ7197397.1"/>
    <property type="molecule type" value="Genomic_DNA"/>
</dbReference>
<keyword evidence="3" id="KW-0813">Transport</keyword>
<keyword evidence="7 8" id="KW-0472">Membrane</keyword>
<evidence type="ECO:0000256" key="1">
    <source>
        <dbReference type="ARBA" id="ARBA00004651"/>
    </source>
</evidence>
<evidence type="ECO:0000256" key="5">
    <source>
        <dbReference type="ARBA" id="ARBA00022692"/>
    </source>
</evidence>
<evidence type="ECO:0000256" key="2">
    <source>
        <dbReference type="ARBA" id="ARBA00007362"/>
    </source>
</evidence>
<protein>
    <submittedName>
        <fullName evidence="10">EamA family transporter RarD</fullName>
    </submittedName>
</protein>
<name>A0ABV4K6H5_9BACT</name>
<comment type="similarity">
    <text evidence="2">Belongs to the EamA transporter family.</text>
</comment>
<feature type="transmembrane region" description="Helical" evidence="8">
    <location>
        <begin position="247"/>
        <end position="264"/>
    </location>
</feature>
<dbReference type="InterPro" id="IPR004626">
    <property type="entry name" value="RarD"/>
</dbReference>
<evidence type="ECO:0000256" key="6">
    <source>
        <dbReference type="ARBA" id="ARBA00022989"/>
    </source>
</evidence>
<gene>
    <name evidence="10" type="primary">rarD</name>
    <name evidence="10" type="ORF">AB6M95_11595</name>
</gene>
<evidence type="ECO:0000259" key="9">
    <source>
        <dbReference type="Pfam" id="PF00892"/>
    </source>
</evidence>
<dbReference type="PANTHER" id="PTHR22911:SF137">
    <property type="entry name" value="SOLUTE CARRIER FAMILY 35 MEMBER G2-RELATED"/>
    <property type="match status" value="1"/>
</dbReference>
<feature type="domain" description="EamA" evidence="9">
    <location>
        <begin position="12"/>
        <end position="144"/>
    </location>
</feature>
<feature type="domain" description="EamA" evidence="9">
    <location>
        <begin position="158"/>
        <end position="285"/>
    </location>
</feature>
<accession>A0ABV4K6H5</accession>
<dbReference type="NCBIfam" id="TIGR00688">
    <property type="entry name" value="rarD"/>
    <property type="match status" value="1"/>
</dbReference>
<organism evidence="10 11">
    <name type="scientific">Pseudodesulfovibrio karagichevae</name>
    <dbReference type="NCBI Taxonomy" id="3239305"/>
    <lineage>
        <taxon>Bacteria</taxon>
        <taxon>Pseudomonadati</taxon>
        <taxon>Thermodesulfobacteriota</taxon>
        <taxon>Desulfovibrionia</taxon>
        <taxon>Desulfovibrionales</taxon>
        <taxon>Desulfovibrionaceae</taxon>
    </lineage>
</organism>
<feature type="transmembrane region" description="Helical" evidence="8">
    <location>
        <begin position="270"/>
        <end position="288"/>
    </location>
</feature>
<evidence type="ECO:0000313" key="11">
    <source>
        <dbReference type="Proteomes" id="UP001568698"/>
    </source>
</evidence>
<dbReference type="SUPFAM" id="SSF103481">
    <property type="entry name" value="Multidrug resistance efflux transporter EmrE"/>
    <property type="match status" value="2"/>
</dbReference>
<feature type="transmembrane region" description="Helical" evidence="8">
    <location>
        <begin position="217"/>
        <end position="235"/>
    </location>
</feature>
<proteinExistence type="inferred from homology"/>
<evidence type="ECO:0000313" key="10">
    <source>
        <dbReference type="EMBL" id="MEZ7197397.1"/>
    </source>
</evidence>
<dbReference type="InterPro" id="IPR037185">
    <property type="entry name" value="EmrE-like"/>
</dbReference>
<sequence length="307" mass="33839">MRNIDPKQTSYGFAAALAAFFGWGLLPVYWKSLITVNPFEILCHRVVWSLLFIAVILTLRRGWSDTFAPLKSRRDLLILTGSSLMIGCNWLLYIWAVNNDHVLDTSLGYYINPLVNVLLGFVFFRERLRPLQMVAIGLAALGVANSVIAHGQLPWISLALAVSFGLYGLLRKIASVESLPGLFLETLVLGPFALAYILWLQAHGTSALFHQGLNVDLLLMGAGVVTASPLIGFAYGARRLQLTTLGLLQYLSPSIAFLLGVFVYREPFNAGHLLTFALIWSGLTVYTVESVMAMRAQRRLAGTRPAV</sequence>
<reference evidence="10 11" key="1">
    <citation type="submission" date="2024-08" db="EMBL/GenBank/DDBJ databases">
        <title>Sulfate-reducing bacteria isolated from formation water of the oil field in Kazakhstan and description of Pseudodesulfovibrio sp.</title>
        <authorList>
            <person name="Bidzhieva S.K."/>
            <person name="Tourova T.P."/>
            <person name="Grouzdev D.S."/>
            <person name="Beletsky A.V."/>
            <person name="Sokolova D.S."/>
            <person name="Samigullina S.R."/>
            <person name="Poltaraus A.B."/>
            <person name="Avtukh A.N."/>
            <person name="Tereshina V.M."/>
            <person name="Zhaparov N.S."/>
            <person name="Mardanov A.V."/>
            <person name="Nazina T.N."/>
        </authorList>
    </citation>
    <scope>NUCLEOTIDE SEQUENCE [LARGE SCALE GENOMIC DNA]</scope>
    <source>
        <strain evidence="10 11">9FUS</strain>
    </source>
</reference>
<keyword evidence="5 8" id="KW-0812">Transmembrane</keyword>
<feature type="transmembrane region" description="Helical" evidence="8">
    <location>
        <begin position="182"/>
        <end position="202"/>
    </location>
</feature>
<feature type="transmembrane region" description="Helical" evidence="8">
    <location>
        <begin position="154"/>
        <end position="170"/>
    </location>
</feature>